<dbReference type="AlphaFoldDB" id="A0A3N4JN91"/>
<evidence type="ECO:0000313" key="3">
    <source>
        <dbReference type="Proteomes" id="UP000276215"/>
    </source>
</evidence>
<dbReference type="EMBL" id="ML120397">
    <property type="protein sequence ID" value="RPA98251.1"/>
    <property type="molecule type" value="Genomic_DNA"/>
</dbReference>
<keyword evidence="3" id="KW-1185">Reference proteome</keyword>
<gene>
    <name evidence="2" type="ORF">L873DRAFT_1047615</name>
</gene>
<keyword evidence="1" id="KW-0472">Membrane</keyword>
<keyword evidence="1" id="KW-0812">Transmembrane</keyword>
<feature type="transmembrane region" description="Helical" evidence="1">
    <location>
        <begin position="36"/>
        <end position="56"/>
    </location>
</feature>
<keyword evidence="1" id="KW-1133">Transmembrane helix</keyword>
<sequence length="58" mass="6183">MGRISNTVLANSLPTYGSLQICFTHKVVLFLAETFGGVYAGPIVIVAFGTTLSGFMRD</sequence>
<name>A0A3N4JN91_9PEZI</name>
<evidence type="ECO:0000256" key="1">
    <source>
        <dbReference type="SAM" id="Phobius"/>
    </source>
</evidence>
<evidence type="ECO:0000313" key="2">
    <source>
        <dbReference type="EMBL" id="RPA98251.1"/>
    </source>
</evidence>
<organism evidence="2 3">
    <name type="scientific">Choiromyces venosus 120613-1</name>
    <dbReference type="NCBI Taxonomy" id="1336337"/>
    <lineage>
        <taxon>Eukaryota</taxon>
        <taxon>Fungi</taxon>
        <taxon>Dikarya</taxon>
        <taxon>Ascomycota</taxon>
        <taxon>Pezizomycotina</taxon>
        <taxon>Pezizomycetes</taxon>
        <taxon>Pezizales</taxon>
        <taxon>Tuberaceae</taxon>
        <taxon>Choiromyces</taxon>
    </lineage>
</organism>
<reference evidence="2 3" key="1">
    <citation type="journal article" date="2018" name="Nat. Ecol. Evol.">
        <title>Pezizomycetes genomes reveal the molecular basis of ectomycorrhizal truffle lifestyle.</title>
        <authorList>
            <person name="Murat C."/>
            <person name="Payen T."/>
            <person name="Noel B."/>
            <person name="Kuo A."/>
            <person name="Morin E."/>
            <person name="Chen J."/>
            <person name="Kohler A."/>
            <person name="Krizsan K."/>
            <person name="Balestrini R."/>
            <person name="Da Silva C."/>
            <person name="Montanini B."/>
            <person name="Hainaut M."/>
            <person name="Levati E."/>
            <person name="Barry K.W."/>
            <person name="Belfiori B."/>
            <person name="Cichocki N."/>
            <person name="Clum A."/>
            <person name="Dockter R.B."/>
            <person name="Fauchery L."/>
            <person name="Guy J."/>
            <person name="Iotti M."/>
            <person name="Le Tacon F."/>
            <person name="Lindquist E.A."/>
            <person name="Lipzen A."/>
            <person name="Malagnac F."/>
            <person name="Mello A."/>
            <person name="Molinier V."/>
            <person name="Miyauchi S."/>
            <person name="Poulain J."/>
            <person name="Riccioni C."/>
            <person name="Rubini A."/>
            <person name="Sitrit Y."/>
            <person name="Splivallo R."/>
            <person name="Traeger S."/>
            <person name="Wang M."/>
            <person name="Zifcakova L."/>
            <person name="Wipf D."/>
            <person name="Zambonelli A."/>
            <person name="Paolocci F."/>
            <person name="Nowrousian M."/>
            <person name="Ottonello S."/>
            <person name="Baldrian P."/>
            <person name="Spatafora J.W."/>
            <person name="Henrissat B."/>
            <person name="Nagy L.G."/>
            <person name="Aury J.M."/>
            <person name="Wincker P."/>
            <person name="Grigoriev I.V."/>
            <person name="Bonfante P."/>
            <person name="Martin F.M."/>
        </authorList>
    </citation>
    <scope>NUCLEOTIDE SEQUENCE [LARGE SCALE GENOMIC DNA]</scope>
    <source>
        <strain evidence="2 3">120613-1</strain>
    </source>
</reference>
<accession>A0A3N4JN91</accession>
<protein>
    <submittedName>
        <fullName evidence="2">Uncharacterized protein</fullName>
    </submittedName>
</protein>
<proteinExistence type="predicted"/>
<dbReference type="Proteomes" id="UP000276215">
    <property type="component" value="Unassembled WGS sequence"/>
</dbReference>